<comment type="caution">
    <text evidence="1">The sequence shown here is derived from an EMBL/GenBank/DDBJ whole genome shotgun (WGS) entry which is preliminary data.</text>
</comment>
<dbReference type="Proteomes" id="UP001163603">
    <property type="component" value="Chromosome 7"/>
</dbReference>
<protein>
    <submittedName>
        <fullName evidence="1">Uncharacterized protein</fullName>
    </submittedName>
</protein>
<evidence type="ECO:0000313" key="2">
    <source>
        <dbReference type="Proteomes" id="UP001163603"/>
    </source>
</evidence>
<name>A0ACC0YGH1_9ROSI</name>
<sequence>MMAFSYYGASKPACLNGIESSQEMISSLSSAIRRTKTIGIDWKDVPMKCLLYKD</sequence>
<keyword evidence="2" id="KW-1185">Reference proteome</keyword>
<evidence type="ECO:0000313" key="1">
    <source>
        <dbReference type="EMBL" id="KAJ0035064.1"/>
    </source>
</evidence>
<dbReference type="EMBL" id="CM047742">
    <property type="protein sequence ID" value="KAJ0035064.1"/>
    <property type="molecule type" value="Genomic_DNA"/>
</dbReference>
<organism evidence="1 2">
    <name type="scientific">Pistacia integerrima</name>
    <dbReference type="NCBI Taxonomy" id="434235"/>
    <lineage>
        <taxon>Eukaryota</taxon>
        <taxon>Viridiplantae</taxon>
        <taxon>Streptophyta</taxon>
        <taxon>Embryophyta</taxon>
        <taxon>Tracheophyta</taxon>
        <taxon>Spermatophyta</taxon>
        <taxon>Magnoliopsida</taxon>
        <taxon>eudicotyledons</taxon>
        <taxon>Gunneridae</taxon>
        <taxon>Pentapetalae</taxon>
        <taxon>rosids</taxon>
        <taxon>malvids</taxon>
        <taxon>Sapindales</taxon>
        <taxon>Anacardiaceae</taxon>
        <taxon>Pistacia</taxon>
    </lineage>
</organism>
<gene>
    <name evidence="1" type="ORF">Pint_26386</name>
</gene>
<reference evidence="2" key="1">
    <citation type="journal article" date="2023" name="G3 (Bethesda)">
        <title>Genome assembly and association tests identify interacting loci associated with vigor, precocity, and sex in interspecific pistachio rootstocks.</title>
        <authorList>
            <person name="Palmer W."/>
            <person name="Jacygrad E."/>
            <person name="Sagayaradj S."/>
            <person name="Cavanaugh K."/>
            <person name="Han R."/>
            <person name="Bertier L."/>
            <person name="Beede B."/>
            <person name="Kafkas S."/>
            <person name="Golino D."/>
            <person name="Preece J."/>
            <person name="Michelmore R."/>
        </authorList>
    </citation>
    <scope>NUCLEOTIDE SEQUENCE [LARGE SCALE GENOMIC DNA]</scope>
</reference>
<accession>A0ACC0YGH1</accession>
<proteinExistence type="predicted"/>